<keyword evidence="3" id="KW-1185">Reference proteome</keyword>
<dbReference type="AlphaFoldDB" id="A0AA40C479"/>
<proteinExistence type="predicted"/>
<dbReference type="Proteomes" id="UP001174934">
    <property type="component" value="Unassembled WGS sequence"/>
</dbReference>
<dbReference type="EMBL" id="JAULSR010000003">
    <property type="protein sequence ID" value="KAK0624801.1"/>
    <property type="molecule type" value="Genomic_DNA"/>
</dbReference>
<evidence type="ECO:0000256" key="1">
    <source>
        <dbReference type="SAM" id="MobiDB-lite"/>
    </source>
</evidence>
<name>A0AA40C479_9PEZI</name>
<organism evidence="2 3">
    <name type="scientific">Bombardia bombarda</name>
    <dbReference type="NCBI Taxonomy" id="252184"/>
    <lineage>
        <taxon>Eukaryota</taxon>
        <taxon>Fungi</taxon>
        <taxon>Dikarya</taxon>
        <taxon>Ascomycota</taxon>
        <taxon>Pezizomycotina</taxon>
        <taxon>Sordariomycetes</taxon>
        <taxon>Sordariomycetidae</taxon>
        <taxon>Sordariales</taxon>
        <taxon>Lasiosphaeriaceae</taxon>
        <taxon>Bombardia</taxon>
    </lineage>
</organism>
<reference evidence="2" key="1">
    <citation type="submission" date="2023-06" db="EMBL/GenBank/DDBJ databases">
        <title>Genome-scale phylogeny and comparative genomics of the fungal order Sordariales.</title>
        <authorList>
            <consortium name="Lawrence Berkeley National Laboratory"/>
            <person name="Hensen N."/>
            <person name="Bonometti L."/>
            <person name="Westerberg I."/>
            <person name="Brannstrom I.O."/>
            <person name="Guillou S."/>
            <person name="Cros-Aarteil S."/>
            <person name="Calhoun S."/>
            <person name="Haridas S."/>
            <person name="Kuo A."/>
            <person name="Mondo S."/>
            <person name="Pangilinan J."/>
            <person name="Riley R."/>
            <person name="LaButti K."/>
            <person name="Andreopoulos B."/>
            <person name="Lipzen A."/>
            <person name="Chen C."/>
            <person name="Yanf M."/>
            <person name="Daum C."/>
            <person name="Ng V."/>
            <person name="Clum A."/>
            <person name="Steindorff A."/>
            <person name="Ohm R."/>
            <person name="Martin F."/>
            <person name="Silar P."/>
            <person name="Natvig D."/>
            <person name="Lalanne C."/>
            <person name="Gautier V."/>
            <person name="Ament-velasquez S.L."/>
            <person name="Kruys A."/>
            <person name="Hutchinson M.I."/>
            <person name="Powell A.J."/>
            <person name="Barry K."/>
            <person name="Miller A.N."/>
            <person name="Grigoriev I.V."/>
            <person name="Debuchy R."/>
            <person name="Gladieux P."/>
            <person name="Thoren M.H."/>
            <person name="Johannesson H."/>
        </authorList>
    </citation>
    <scope>NUCLEOTIDE SEQUENCE</scope>
    <source>
        <strain evidence="2">SMH3391-2</strain>
    </source>
</reference>
<accession>A0AA40C479</accession>
<gene>
    <name evidence="2" type="ORF">B0T17DRAFT_253084</name>
</gene>
<feature type="region of interest" description="Disordered" evidence="1">
    <location>
        <begin position="1"/>
        <end position="55"/>
    </location>
</feature>
<evidence type="ECO:0000313" key="2">
    <source>
        <dbReference type="EMBL" id="KAK0624801.1"/>
    </source>
</evidence>
<protein>
    <submittedName>
        <fullName evidence="2">Uncharacterized protein</fullName>
    </submittedName>
</protein>
<comment type="caution">
    <text evidence="2">The sequence shown here is derived from an EMBL/GenBank/DDBJ whole genome shotgun (WGS) entry which is preliminary data.</text>
</comment>
<sequence length="88" mass="10249">MRRKRYQGTVDLEKDEGDPTSRPMLSRSCQLPYQPPHSRTHLHHQPQPSHIPASHRFRHCCPSFLSFCQIPSSKMRSQPNRQSGQTVE</sequence>
<evidence type="ECO:0000313" key="3">
    <source>
        <dbReference type="Proteomes" id="UP001174934"/>
    </source>
</evidence>